<dbReference type="RefSeq" id="WP_135483778.1">
    <property type="nucleotide sequence ID" value="NZ_SRMF01000005.1"/>
</dbReference>
<dbReference type="EMBL" id="SRMF01000005">
    <property type="protein sequence ID" value="TGG92445.1"/>
    <property type="molecule type" value="Genomic_DNA"/>
</dbReference>
<feature type="compositionally biased region" description="Acidic residues" evidence="1">
    <location>
        <begin position="533"/>
        <end position="544"/>
    </location>
</feature>
<evidence type="ECO:0000256" key="1">
    <source>
        <dbReference type="SAM" id="MobiDB-lite"/>
    </source>
</evidence>
<dbReference type="Proteomes" id="UP000297475">
    <property type="component" value="Unassembled WGS sequence"/>
</dbReference>
<protein>
    <submittedName>
        <fullName evidence="2">Uncharacterized protein</fullName>
    </submittedName>
</protein>
<sequence>MTELFTRTPKQWAEHHLAEQPDAASKARAFSELPASAPLIPLWHQLRREVDPATLMPAAVRLLERTEIVPGIPGLTDFILTHHHLCPELQSELPRLAWIALDIRLLDQARAEDQPRVRCLFINLALRRCDFSQAADWLTAGYQQQGLRALDVVRYCKMSLMHPRFAPITQAVLPMLQEQRIINLSLVQVSLDYIQRFSHDRSSVSGQVQDYVKSLGPRVPHFESRVFDVLRSGWRDHCRRRPDPQPEEERSDGKQWDRWGDWKVRYTQWPLLEVLSDRAKQRWLRAQLLDAGHLLGNGPGAVVPRHSVQAFALFQMRQSTKPAAEDMLALGHAWQTLEGKLEDDWLPDRLASLFCLFWQDVDLTAPAWSDHAETLVPLATDLFARQIRDWLAAGGLQLPARVWPMPGIDLYRLKSQWTGSEEDWEVFCQGYWALLGTDGTRVIPDEPRVEQYQHPVRFLRLNASDGLQPLIRFLVRTPEPRAGIIVYFWRDLLSQAEQNHTRLFDRELARLDSEQQAEVARSVRRSMIFYEPTPDEEAESDEDNLEHMDASATDDS</sequence>
<keyword evidence="3" id="KW-1185">Reference proteome</keyword>
<name>A0A4Z0WC46_9GAMM</name>
<proteinExistence type="predicted"/>
<evidence type="ECO:0000313" key="3">
    <source>
        <dbReference type="Proteomes" id="UP000297475"/>
    </source>
</evidence>
<reference evidence="2 3" key="1">
    <citation type="submission" date="2019-04" db="EMBL/GenBank/DDBJ databases">
        <title>Natronospirillum operosus gen. nov., sp. nov., a haloalkaliphilic satellite isolated from decaying biomass of laboratory culture of cyanobacterium Geitlerinema sp. and proposal of Natronospirillaceae fam. nov. and Saccharospirillaceae fam. nov.</title>
        <authorList>
            <person name="Kevbrin V."/>
            <person name="Boltyanskaya Y."/>
            <person name="Koziaeva V."/>
            <person name="Grouzdev D.S."/>
            <person name="Park M."/>
            <person name="Cho J."/>
        </authorList>
    </citation>
    <scope>NUCLEOTIDE SEQUENCE [LARGE SCALE GENOMIC DNA]</scope>
    <source>
        <strain evidence="2 3">G-116</strain>
    </source>
</reference>
<gene>
    <name evidence="2" type="ORF">E4656_13295</name>
</gene>
<organism evidence="2 3">
    <name type="scientific">Natronospirillum operosum</name>
    <dbReference type="NCBI Taxonomy" id="2759953"/>
    <lineage>
        <taxon>Bacteria</taxon>
        <taxon>Pseudomonadati</taxon>
        <taxon>Pseudomonadota</taxon>
        <taxon>Gammaproteobacteria</taxon>
        <taxon>Oceanospirillales</taxon>
        <taxon>Natronospirillaceae</taxon>
        <taxon>Natronospirillum</taxon>
    </lineage>
</organism>
<dbReference type="AlphaFoldDB" id="A0A4Z0WC46"/>
<evidence type="ECO:0000313" key="2">
    <source>
        <dbReference type="EMBL" id="TGG92445.1"/>
    </source>
</evidence>
<accession>A0A4Z0WC46</accession>
<comment type="caution">
    <text evidence="2">The sequence shown here is derived from an EMBL/GenBank/DDBJ whole genome shotgun (WGS) entry which is preliminary data.</text>
</comment>
<feature type="region of interest" description="Disordered" evidence="1">
    <location>
        <begin position="532"/>
        <end position="556"/>
    </location>
</feature>